<accession>A0A135YX56</accession>
<keyword evidence="1" id="KW-0460">Magnesium</keyword>
<reference evidence="4 6" key="2">
    <citation type="submission" date="2018-06" db="EMBL/GenBank/DDBJ databases">
        <authorList>
            <consortium name="Pathogen Informatics"/>
            <person name="Doyle S."/>
        </authorList>
    </citation>
    <scope>NUCLEOTIDE SEQUENCE [LARGE SCALE GENOMIC DNA]</scope>
    <source>
        <strain evidence="4 6">NCTC11460</strain>
    </source>
</reference>
<evidence type="ECO:0000313" key="6">
    <source>
        <dbReference type="Proteomes" id="UP000255101"/>
    </source>
</evidence>
<keyword evidence="1" id="KW-0808">Transferase</keyword>
<dbReference type="RefSeq" id="WP_019595337.1">
    <property type="nucleotide sequence ID" value="NZ_FOVA01000003.1"/>
</dbReference>
<dbReference type="STRING" id="1261.HMPREF3195_00447"/>
<dbReference type="GO" id="GO:0061599">
    <property type="term" value="F:molybdopterin molybdotransferase activity"/>
    <property type="evidence" value="ECO:0007669"/>
    <property type="project" value="UniProtKB-UniRule"/>
</dbReference>
<dbReference type="SMART" id="SM00852">
    <property type="entry name" value="MoCF_biosynth"/>
    <property type="match status" value="1"/>
</dbReference>
<dbReference type="CDD" id="cd03522">
    <property type="entry name" value="MoeA_like"/>
    <property type="match status" value="1"/>
</dbReference>
<protein>
    <recommendedName>
        <fullName evidence="1">Molybdopterin molybdenumtransferase</fullName>
        <ecNumber evidence="1">2.10.1.1</ecNumber>
    </recommendedName>
</protein>
<comment type="cofactor">
    <cofactor evidence="1">
        <name>Mg(2+)</name>
        <dbReference type="ChEBI" id="CHEBI:18420"/>
    </cofactor>
</comment>
<name>A0A135YX56_9FIRM</name>
<dbReference type="PATRIC" id="fig|1261.5.peg.453"/>
<dbReference type="PANTHER" id="PTHR10192:SF28">
    <property type="entry name" value="MOLYBDOPTERIN MOLYBDENUMTRANSFERASE"/>
    <property type="match status" value="1"/>
</dbReference>
<dbReference type="Pfam" id="PF00994">
    <property type="entry name" value="MoCF_biosynth"/>
    <property type="match status" value="1"/>
</dbReference>
<evidence type="ECO:0000256" key="1">
    <source>
        <dbReference type="RuleBase" id="RU365090"/>
    </source>
</evidence>
<dbReference type="SUPFAM" id="SSF53218">
    <property type="entry name" value="Molybdenum cofactor biosynthesis proteins"/>
    <property type="match status" value="1"/>
</dbReference>
<sequence length="355" mass="39118">MKGQKIDMKIIKTVDAEGAVLCHDITQIIKGVTKDTVFKKGHVVRKEDIPVLLSVGKDNLYIWENDDNMLHENEAAEILCSLCINDHMNRTGPKEGKINLSADCHGLLKINREALKTVNSFGQMMIASIHGNFPVHKGDKIAGTRIIPLVIEKEKMERVRDQINSMTSGQPIFEIKEFKGKKVGVVTTGNEVFYGRIKDTFTPVIIDKIAEFGGEMFEHIVLEDDDKKVTKAILELIEKRADMVVCTGGMSVDPDDKTPLAIKNTGADIISYGAPVLPGAMFLLAYYGKNGSDKTIPILGLPGCVMYAKRTIFDLILPRVMADDEVTAEDIAELGEGGLCLECDVCVFPKCTFGR</sequence>
<feature type="domain" description="MoaB/Mog" evidence="2">
    <location>
        <begin position="184"/>
        <end position="322"/>
    </location>
</feature>
<evidence type="ECO:0000313" key="3">
    <source>
        <dbReference type="EMBL" id="KXI13976.1"/>
    </source>
</evidence>
<dbReference type="EMBL" id="LSQZ01000015">
    <property type="protein sequence ID" value="KXI13976.1"/>
    <property type="molecule type" value="Genomic_DNA"/>
</dbReference>
<dbReference type="GO" id="GO:0046872">
    <property type="term" value="F:metal ion binding"/>
    <property type="evidence" value="ECO:0007669"/>
    <property type="project" value="UniProtKB-UniRule"/>
</dbReference>
<dbReference type="InterPro" id="IPR001453">
    <property type="entry name" value="MoaB/Mog_dom"/>
</dbReference>
<keyword evidence="1" id="KW-0500">Molybdenum</keyword>
<comment type="catalytic activity">
    <reaction evidence="1">
        <text>adenylyl-molybdopterin + molybdate = Mo-molybdopterin + AMP + H(+)</text>
        <dbReference type="Rhea" id="RHEA:35047"/>
        <dbReference type="ChEBI" id="CHEBI:15378"/>
        <dbReference type="ChEBI" id="CHEBI:36264"/>
        <dbReference type="ChEBI" id="CHEBI:62727"/>
        <dbReference type="ChEBI" id="CHEBI:71302"/>
        <dbReference type="ChEBI" id="CHEBI:456215"/>
    </reaction>
</comment>
<dbReference type="GO" id="GO:0006777">
    <property type="term" value="P:Mo-molybdopterin cofactor biosynthetic process"/>
    <property type="evidence" value="ECO:0007669"/>
    <property type="project" value="UniProtKB-UniRule"/>
</dbReference>
<dbReference type="Proteomes" id="UP000070326">
    <property type="component" value="Unassembled WGS sequence"/>
</dbReference>
<evidence type="ECO:0000259" key="2">
    <source>
        <dbReference type="SMART" id="SM00852"/>
    </source>
</evidence>
<keyword evidence="1" id="KW-0479">Metal-binding</keyword>
<dbReference type="Gene3D" id="3.40.980.10">
    <property type="entry name" value="MoaB/Mog-like domain"/>
    <property type="match status" value="1"/>
</dbReference>
<gene>
    <name evidence="3" type="ORF">HMPREF3195_00447</name>
    <name evidence="4" type="ORF">NCTC11460_00530</name>
</gene>
<reference evidence="3 5" key="1">
    <citation type="submission" date="2016-02" db="EMBL/GenBank/DDBJ databases">
        <authorList>
            <person name="Wen L."/>
            <person name="He K."/>
            <person name="Yang H."/>
        </authorList>
    </citation>
    <scope>NUCLEOTIDE SEQUENCE [LARGE SCALE GENOMIC DNA]</scope>
    <source>
        <strain evidence="3 5">MJR8628A</strain>
    </source>
</reference>
<dbReference type="Proteomes" id="UP000255101">
    <property type="component" value="Unassembled WGS sequence"/>
</dbReference>
<dbReference type="InterPro" id="IPR038987">
    <property type="entry name" value="MoeA-like"/>
</dbReference>
<dbReference type="PANTHER" id="PTHR10192">
    <property type="entry name" value="MOLYBDOPTERIN BIOSYNTHESIS PROTEIN"/>
    <property type="match status" value="1"/>
</dbReference>
<organism evidence="3 5">
    <name type="scientific">Peptostreptococcus anaerobius</name>
    <dbReference type="NCBI Taxonomy" id="1261"/>
    <lineage>
        <taxon>Bacteria</taxon>
        <taxon>Bacillati</taxon>
        <taxon>Bacillota</taxon>
        <taxon>Clostridia</taxon>
        <taxon>Peptostreptococcales</taxon>
        <taxon>Peptostreptococcaceae</taxon>
        <taxon>Peptostreptococcus</taxon>
    </lineage>
</organism>
<dbReference type="InterPro" id="IPR036425">
    <property type="entry name" value="MoaB/Mog-like_dom_sf"/>
</dbReference>
<comment type="similarity">
    <text evidence="1">Belongs to the MoeA family.</text>
</comment>
<dbReference type="EC" id="2.10.1.1" evidence="1"/>
<dbReference type="UniPathway" id="UPA00344"/>
<dbReference type="GO" id="GO:0005829">
    <property type="term" value="C:cytosol"/>
    <property type="evidence" value="ECO:0007669"/>
    <property type="project" value="TreeGrafter"/>
</dbReference>
<proteinExistence type="inferred from homology"/>
<dbReference type="eggNOG" id="COG0303">
    <property type="taxonomic scope" value="Bacteria"/>
</dbReference>
<evidence type="ECO:0000313" key="4">
    <source>
        <dbReference type="EMBL" id="SUB60623.1"/>
    </source>
</evidence>
<evidence type="ECO:0000313" key="5">
    <source>
        <dbReference type="Proteomes" id="UP000070326"/>
    </source>
</evidence>
<dbReference type="EMBL" id="UGTB01000004">
    <property type="protein sequence ID" value="SUB60623.1"/>
    <property type="molecule type" value="Genomic_DNA"/>
</dbReference>
<comment type="pathway">
    <text evidence="1">Cofactor biosynthesis; molybdopterin biosynthesis.</text>
</comment>
<comment type="function">
    <text evidence="1">Catalyzes the insertion of molybdate into adenylated molybdopterin with the concomitant release of AMP.</text>
</comment>
<keyword evidence="1" id="KW-0501">Molybdenum cofactor biosynthesis</keyword>
<dbReference type="AlphaFoldDB" id="A0A135YX56"/>